<comment type="pathway">
    <text evidence="1">Amino-acid biosynthesis; L-asparagine biosynthesis; L-asparagine from L-aspartate (L-Gln route): step 1/1.</text>
</comment>
<comment type="caution">
    <text evidence="10">The sequence shown here is derived from an EMBL/GenBank/DDBJ whole genome shotgun (WGS) entry which is preliminary data.</text>
</comment>
<reference evidence="11" key="1">
    <citation type="journal article" date="2019" name="Int. J. Syst. Evol. Microbiol.">
        <title>The Global Catalogue of Microorganisms (GCM) 10K type strain sequencing project: providing services to taxonomists for standard genome sequencing and annotation.</title>
        <authorList>
            <consortium name="The Broad Institute Genomics Platform"/>
            <consortium name="The Broad Institute Genome Sequencing Center for Infectious Disease"/>
            <person name="Wu L."/>
            <person name="Ma J."/>
        </authorList>
    </citation>
    <scope>NUCLEOTIDE SEQUENCE [LARGE SCALE GENOMIC DNA]</scope>
    <source>
        <strain evidence="11">YIM 94188</strain>
    </source>
</reference>
<dbReference type="InterPro" id="IPR029055">
    <property type="entry name" value="Ntn_hydrolases_N"/>
</dbReference>
<evidence type="ECO:0000259" key="9">
    <source>
        <dbReference type="PROSITE" id="PS51278"/>
    </source>
</evidence>
<evidence type="ECO:0000256" key="7">
    <source>
        <dbReference type="ARBA" id="ARBA00022962"/>
    </source>
</evidence>
<keyword evidence="5" id="KW-0067">ATP-binding</keyword>
<dbReference type="InterPro" id="IPR017932">
    <property type="entry name" value="GATase_2_dom"/>
</dbReference>
<comment type="similarity">
    <text evidence="2">Belongs to the asparagine synthetase family.</text>
</comment>
<proteinExistence type="inferred from homology"/>
<evidence type="ECO:0000256" key="2">
    <source>
        <dbReference type="ARBA" id="ARBA00005752"/>
    </source>
</evidence>
<keyword evidence="6" id="KW-0028">Amino-acid biosynthesis</keyword>
<dbReference type="PIRSF" id="PIRSF001589">
    <property type="entry name" value="Asn_synthetase_glu-h"/>
    <property type="match status" value="1"/>
</dbReference>
<keyword evidence="7" id="KW-0315">Glutamine amidotransferase</keyword>
<keyword evidence="11" id="KW-1185">Reference proteome</keyword>
<evidence type="ECO:0000256" key="8">
    <source>
        <dbReference type="ARBA" id="ARBA00048741"/>
    </source>
</evidence>
<evidence type="ECO:0000256" key="1">
    <source>
        <dbReference type="ARBA" id="ARBA00005187"/>
    </source>
</evidence>
<dbReference type="PANTHER" id="PTHR43284:SF1">
    <property type="entry name" value="ASPARAGINE SYNTHETASE"/>
    <property type="match status" value="1"/>
</dbReference>
<evidence type="ECO:0000313" key="11">
    <source>
        <dbReference type="Proteomes" id="UP001596072"/>
    </source>
</evidence>
<dbReference type="InterPro" id="IPR006426">
    <property type="entry name" value="Asn_synth_AEB"/>
</dbReference>
<comment type="catalytic activity">
    <reaction evidence="8">
        <text>L-aspartate + L-glutamine + ATP + H2O = L-asparagine + L-glutamate + AMP + diphosphate + H(+)</text>
        <dbReference type="Rhea" id="RHEA:12228"/>
        <dbReference type="ChEBI" id="CHEBI:15377"/>
        <dbReference type="ChEBI" id="CHEBI:15378"/>
        <dbReference type="ChEBI" id="CHEBI:29985"/>
        <dbReference type="ChEBI" id="CHEBI:29991"/>
        <dbReference type="ChEBI" id="CHEBI:30616"/>
        <dbReference type="ChEBI" id="CHEBI:33019"/>
        <dbReference type="ChEBI" id="CHEBI:58048"/>
        <dbReference type="ChEBI" id="CHEBI:58359"/>
        <dbReference type="ChEBI" id="CHEBI:456215"/>
        <dbReference type="EC" id="6.3.5.4"/>
    </reaction>
</comment>
<evidence type="ECO:0000256" key="4">
    <source>
        <dbReference type="ARBA" id="ARBA00022741"/>
    </source>
</evidence>
<dbReference type="PANTHER" id="PTHR43284">
    <property type="entry name" value="ASPARAGINE SYNTHETASE (GLUTAMINE-HYDROLYZING)"/>
    <property type="match status" value="1"/>
</dbReference>
<dbReference type="Pfam" id="PF13537">
    <property type="entry name" value="GATase_7"/>
    <property type="match status" value="1"/>
</dbReference>
<dbReference type="InterPro" id="IPR033738">
    <property type="entry name" value="AsnB_N"/>
</dbReference>
<evidence type="ECO:0000256" key="5">
    <source>
        <dbReference type="ARBA" id="ARBA00022840"/>
    </source>
</evidence>
<evidence type="ECO:0000256" key="3">
    <source>
        <dbReference type="ARBA" id="ARBA00012737"/>
    </source>
</evidence>
<feature type="domain" description="Glutamine amidotransferase type-2" evidence="9">
    <location>
        <begin position="2"/>
        <end position="185"/>
    </location>
</feature>
<accession>A0ABW0ZMX7</accession>
<dbReference type="Proteomes" id="UP001596072">
    <property type="component" value="Unassembled WGS sequence"/>
</dbReference>
<dbReference type="InterPro" id="IPR001962">
    <property type="entry name" value="Asn_synthase"/>
</dbReference>
<dbReference type="EMBL" id="JBHSNS010000006">
    <property type="protein sequence ID" value="MFC5729985.1"/>
    <property type="molecule type" value="Genomic_DNA"/>
</dbReference>
<gene>
    <name evidence="10" type="primary">asnB</name>
    <name evidence="10" type="ORF">ACFPQB_13745</name>
</gene>
<dbReference type="Gene3D" id="3.60.20.10">
    <property type="entry name" value="Glutamine Phosphoribosylpyrophosphate, subunit 1, domain 1"/>
    <property type="match status" value="1"/>
</dbReference>
<organism evidence="10 11">
    <name type="scientific">Nocardioides vastitatis</name>
    <dbReference type="NCBI Taxonomy" id="2568655"/>
    <lineage>
        <taxon>Bacteria</taxon>
        <taxon>Bacillati</taxon>
        <taxon>Actinomycetota</taxon>
        <taxon>Actinomycetes</taxon>
        <taxon>Propionibacteriales</taxon>
        <taxon>Nocardioidaceae</taxon>
        <taxon>Nocardioides</taxon>
    </lineage>
</organism>
<dbReference type="PROSITE" id="PS51278">
    <property type="entry name" value="GATASE_TYPE_2"/>
    <property type="match status" value="1"/>
</dbReference>
<protein>
    <recommendedName>
        <fullName evidence="3">asparagine synthase (glutamine-hydrolyzing)</fullName>
        <ecNumber evidence="3">6.3.5.4</ecNumber>
    </recommendedName>
</protein>
<keyword evidence="6" id="KW-0061">Asparagine biosynthesis</keyword>
<keyword evidence="10" id="KW-0436">Ligase</keyword>
<dbReference type="Pfam" id="PF00733">
    <property type="entry name" value="Asn_synthase"/>
    <property type="match status" value="1"/>
</dbReference>
<evidence type="ECO:0000313" key="10">
    <source>
        <dbReference type="EMBL" id="MFC5729985.1"/>
    </source>
</evidence>
<dbReference type="SUPFAM" id="SSF52402">
    <property type="entry name" value="Adenine nucleotide alpha hydrolases-like"/>
    <property type="match status" value="1"/>
</dbReference>
<sequence>MCGVAGAFQQQDGKQIVSVMTDRLAHRGPDTHGVVEHVTPSVAVVLGHRRLSIIDPSAGADQPFARGGLTLSYNGELYNFRELRSELESSGARFTTGSDTEVVLEAWRRWGAACLERFRGMFALAVYDEDAGSLTLARDGLGIKPLYVLPRGDGVVFASELKALARALGEELRVDPAAMVASALYYWVPPGHCGLAGVHQLPAGTWRTYRSDGTTVGGTFWDPVAVAAEASAGDGSARPGLATVIEESVTAHLVADVPVATFLSGGLDSSIITALAHRQDPGIAAYTIAFRAVDQRLEAMPDDAYYARRLAAHLGIRLHEIELQPDVVEMLPRMAEVLDEPVGDPAAINTLLLCEAARAAGVKVLLSGMGADELFGGYRKHLACLIARRYRNTPRPLRHAVRRTAGALPVAIGGRGLRTVRWGQRFCSFAELGEEEAFRRSYTLYDAGELGALLDPSLTATIDDLLAEHAATYDDHPAAFDGPDQHVNRMCLADARLFMQGLNLTYTDRASMAASTEVRVPFVDRDVFAAAFALGGRDKIRGRTQKAALKDVGRRWLPAEIVDRPKASFGAPLRAWVTHDLREQLDDVLVGGELVASGFLNAGSVQQLLTDQRTNRRDTSKQLWQLLSLEHWYRSIRSTGVSA</sequence>
<dbReference type="SUPFAM" id="SSF56235">
    <property type="entry name" value="N-terminal nucleophile aminohydrolases (Ntn hydrolases)"/>
    <property type="match status" value="1"/>
</dbReference>
<dbReference type="InterPro" id="IPR014729">
    <property type="entry name" value="Rossmann-like_a/b/a_fold"/>
</dbReference>
<dbReference type="GO" id="GO:0004066">
    <property type="term" value="F:asparagine synthase (glutamine-hydrolyzing) activity"/>
    <property type="evidence" value="ECO:0007669"/>
    <property type="project" value="UniProtKB-EC"/>
</dbReference>
<dbReference type="CDD" id="cd00712">
    <property type="entry name" value="AsnB"/>
    <property type="match status" value="1"/>
</dbReference>
<evidence type="ECO:0000256" key="6">
    <source>
        <dbReference type="ARBA" id="ARBA00022888"/>
    </source>
</evidence>
<dbReference type="CDD" id="cd01991">
    <property type="entry name" value="Asn_synthase_B_C"/>
    <property type="match status" value="1"/>
</dbReference>
<dbReference type="NCBIfam" id="TIGR01536">
    <property type="entry name" value="asn_synth_AEB"/>
    <property type="match status" value="1"/>
</dbReference>
<dbReference type="EC" id="6.3.5.4" evidence="3"/>
<dbReference type="RefSeq" id="WP_136435545.1">
    <property type="nucleotide sequence ID" value="NZ_JBHSNS010000006.1"/>
</dbReference>
<dbReference type="InterPro" id="IPR051786">
    <property type="entry name" value="ASN_synthetase/amidase"/>
</dbReference>
<keyword evidence="4" id="KW-0547">Nucleotide-binding</keyword>
<name>A0ABW0ZMX7_9ACTN</name>
<dbReference type="Gene3D" id="3.40.50.620">
    <property type="entry name" value="HUPs"/>
    <property type="match status" value="2"/>
</dbReference>